<comment type="caution">
    <text evidence="1">The sequence shown here is derived from an EMBL/GenBank/DDBJ whole genome shotgun (WGS) entry which is preliminary data.</text>
</comment>
<dbReference type="Proteomes" id="UP001379945">
    <property type="component" value="Unassembled WGS sequence"/>
</dbReference>
<keyword evidence="2" id="KW-1185">Reference proteome</keyword>
<sequence length="181" mass="19978">MDDIVKAAMAKWPQVPACYNWLGLDARGEWFMRDDPTQAAGPFPHPKGSQVLHVQLRAFIERNCASDERGCWYFQNGPQRVFIELEAAPRVWRLNAPIGGAVVPELLSAAGEPAQVVATWLDEHGRLFLDTNIGFGLVHTLDMGLAADAIETGAWPEPHELAFADMPARFGYVLSPQALAR</sequence>
<dbReference type="RefSeq" id="WP_341400702.1">
    <property type="nucleotide sequence ID" value="NZ_JBBUTI010000016.1"/>
</dbReference>
<protein>
    <submittedName>
        <fullName evidence="1">DUF2946 family protein</fullName>
    </submittedName>
</protein>
<evidence type="ECO:0000313" key="1">
    <source>
        <dbReference type="EMBL" id="MEK8048392.1"/>
    </source>
</evidence>
<proteinExistence type="predicted"/>
<evidence type="ECO:0000313" key="2">
    <source>
        <dbReference type="Proteomes" id="UP001379945"/>
    </source>
</evidence>
<accession>A0ABU9CCS3</accession>
<gene>
    <name evidence="1" type="ORF">AACH00_18710</name>
</gene>
<reference evidence="1 2" key="1">
    <citation type="submission" date="2024-04" db="EMBL/GenBank/DDBJ databases">
        <title>Novel species of the genus Ideonella isolated from streams.</title>
        <authorList>
            <person name="Lu H."/>
        </authorList>
    </citation>
    <scope>NUCLEOTIDE SEQUENCE [LARGE SCALE GENOMIC DNA]</scope>
    <source>
        <strain evidence="1 2">LYT19W</strain>
    </source>
</reference>
<dbReference type="Pfam" id="PF11161">
    <property type="entry name" value="DUF2944"/>
    <property type="match status" value="1"/>
</dbReference>
<dbReference type="EMBL" id="JBBUTI010000016">
    <property type="protein sequence ID" value="MEK8048392.1"/>
    <property type="molecule type" value="Genomic_DNA"/>
</dbReference>
<name>A0ABU9CCS3_9BURK</name>
<organism evidence="1 2">
    <name type="scientific">Ideonella margarita</name>
    <dbReference type="NCBI Taxonomy" id="2984191"/>
    <lineage>
        <taxon>Bacteria</taxon>
        <taxon>Pseudomonadati</taxon>
        <taxon>Pseudomonadota</taxon>
        <taxon>Betaproteobacteria</taxon>
        <taxon>Burkholderiales</taxon>
        <taxon>Sphaerotilaceae</taxon>
        <taxon>Ideonella</taxon>
    </lineage>
</organism>
<dbReference type="InterPro" id="IPR021332">
    <property type="entry name" value="DUF2944"/>
</dbReference>